<keyword evidence="3" id="KW-1185">Reference proteome</keyword>
<evidence type="ECO:0008006" key="4">
    <source>
        <dbReference type="Google" id="ProtNLM"/>
    </source>
</evidence>
<reference evidence="2 3" key="1">
    <citation type="submission" date="2023-03" db="EMBL/GenBank/DDBJ databases">
        <title>YIM 133296 draft genome.</title>
        <authorList>
            <person name="Xiong L."/>
        </authorList>
    </citation>
    <scope>NUCLEOTIDE SEQUENCE [LARGE SCALE GENOMIC DNA]</scope>
    <source>
        <strain evidence="2 3">YIM 133296</strain>
    </source>
</reference>
<comment type="caution">
    <text evidence="2">The sequence shown here is derived from an EMBL/GenBank/DDBJ whole genome shotgun (WGS) entry which is preliminary data.</text>
</comment>
<sequence length="75" mass="8636">GRDTTRSVRKHRGGSNAVLLAIGLAGLNIRRLHHWSTTRGRPDPWEVALGEPPDTRPLDHVYRPTRHKRRDVDRQ</sequence>
<organism evidence="2 3">
    <name type="scientific">Luteipulveratus flavus</name>
    <dbReference type="NCBI Taxonomy" id="3031728"/>
    <lineage>
        <taxon>Bacteria</taxon>
        <taxon>Bacillati</taxon>
        <taxon>Actinomycetota</taxon>
        <taxon>Actinomycetes</taxon>
        <taxon>Micrococcales</taxon>
        <taxon>Dermacoccaceae</taxon>
        <taxon>Luteipulveratus</taxon>
    </lineage>
</organism>
<evidence type="ECO:0000313" key="3">
    <source>
        <dbReference type="Proteomes" id="UP001528912"/>
    </source>
</evidence>
<dbReference type="EMBL" id="JAROAV010000023">
    <property type="protein sequence ID" value="MDF8263965.1"/>
    <property type="molecule type" value="Genomic_DNA"/>
</dbReference>
<evidence type="ECO:0000313" key="2">
    <source>
        <dbReference type="EMBL" id="MDF8263965.1"/>
    </source>
</evidence>
<feature type="compositionally biased region" description="Basic and acidic residues" evidence="1">
    <location>
        <begin position="53"/>
        <end position="62"/>
    </location>
</feature>
<feature type="non-terminal residue" evidence="2">
    <location>
        <position position="1"/>
    </location>
</feature>
<proteinExistence type="predicted"/>
<gene>
    <name evidence="2" type="ORF">P4R38_06900</name>
</gene>
<feature type="region of interest" description="Disordered" evidence="1">
    <location>
        <begin position="39"/>
        <end position="75"/>
    </location>
</feature>
<name>A0ABT6C5B7_9MICO</name>
<evidence type="ECO:0000256" key="1">
    <source>
        <dbReference type="SAM" id="MobiDB-lite"/>
    </source>
</evidence>
<accession>A0ABT6C5B7</accession>
<protein>
    <recommendedName>
        <fullName evidence="4">Transposase</fullName>
    </recommendedName>
</protein>
<dbReference type="Proteomes" id="UP001528912">
    <property type="component" value="Unassembled WGS sequence"/>
</dbReference>